<dbReference type="GO" id="GO:0043332">
    <property type="term" value="C:mating projection tip"/>
    <property type="evidence" value="ECO:0007669"/>
    <property type="project" value="TreeGrafter"/>
</dbReference>
<keyword evidence="3" id="KW-1185">Reference proteome</keyword>
<dbReference type="Pfam" id="PF12351">
    <property type="entry name" value="Fig1"/>
    <property type="match status" value="1"/>
</dbReference>
<sequence length="268" mass="28837">MVLFKIAKAYFGPAKLIRFAPFFLIIPIFLFQALSLSGCVSTSPGLPGLYVVSLRPAKVSDATRDVQVRLGYYGICATVDSDKFLCQTSSGANADVVATNLFPTFQNNAAGPKTGNGNASTTTLPEVHDLIATALDLQAQIFMSILAGASFLFLVGLGFLFMYKRDLARPNPDKPRRSAIIKRGTYGMLFLSTALVFTASLATTETTGALAFAANPNRSSSPTILIKEGVALQVLQWMSFGFSLLFTLAVPFLARQKRVPASSEKEEI</sequence>
<reference evidence="2" key="2">
    <citation type="submission" date="2023-06" db="EMBL/GenBank/DDBJ databases">
        <authorList>
            <consortium name="Lawrence Berkeley National Laboratory"/>
            <person name="Haridas S."/>
            <person name="Hensen N."/>
            <person name="Bonometti L."/>
            <person name="Westerberg I."/>
            <person name="Brannstrom I.O."/>
            <person name="Guillou S."/>
            <person name="Cros-Aarteil S."/>
            <person name="Calhoun S."/>
            <person name="Kuo A."/>
            <person name="Mondo S."/>
            <person name="Pangilinan J."/>
            <person name="Riley R."/>
            <person name="LaButti K."/>
            <person name="Andreopoulos B."/>
            <person name="Lipzen A."/>
            <person name="Chen C."/>
            <person name="Yanf M."/>
            <person name="Daum C."/>
            <person name="Ng V."/>
            <person name="Clum A."/>
            <person name="Steindorff A."/>
            <person name="Ohm R."/>
            <person name="Martin F."/>
            <person name="Silar P."/>
            <person name="Natvig D."/>
            <person name="Lalanne C."/>
            <person name="Gautier V."/>
            <person name="Ament-velasquez S.L."/>
            <person name="Kruys A."/>
            <person name="Hutchinson M.I."/>
            <person name="Powell A.J."/>
            <person name="Barry K."/>
            <person name="Miller A.N."/>
            <person name="Grigoriev I.V."/>
            <person name="Debuchy R."/>
            <person name="Gladieux P."/>
            <person name="Thoren M.H."/>
            <person name="Johannesson H."/>
        </authorList>
    </citation>
    <scope>NUCLEOTIDE SEQUENCE</scope>
    <source>
        <strain evidence="2">CBS 232.78</strain>
    </source>
</reference>
<comment type="caution">
    <text evidence="2">The sequence shown here is derived from an EMBL/GenBank/DDBJ whole genome shotgun (WGS) entry which is preliminary data.</text>
</comment>
<keyword evidence="1" id="KW-0812">Transmembrane</keyword>
<dbReference type="InterPro" id="IPR033481">
    <property type="entry name" value="Dni1/Fig1"/>
</dbReference>
<name>A0AAE0KJF4_9PEZI</name>
<proteinExistence type="predicted"/>
<reference evidence="2" key="1">
    <citation type="journal article" date="2023" name="Mol. Phylogenet. Evol.">
        <title>Genome-scale phylogeny and comparative genomics of the fungal order Sordariales.</title>
        <authorList>
            <person name="Hensen N."/>
            <person name="Bonometti L."/>
            <person name="Westerberg I."/>
            <person name="Brannstrom I.O."/>
            <person name="Guillou S."/>
            <person name="Cros-Aarteil S."/>
            <person name="Calhoun S."/>
            <person name="Haridas S."/>
            <person name="Kuo A."/>
            <person name="Mondo S."/>
            <person name="Pangilinan J."/>
            <person name="Riley R."/>
            <person name="LaButti K."/>
            <person name="Andreopoulos B."/>
            <person name="Lipzen A."/>
            <person name="Chen C."/>
            <person name="Yan M."/>
            <person name="Daum C."/>
            <person name="Ng V."/>
            <person name="Clum A."/>
            <person name="Steindorff A."/>
            <person name="Ohm R.A."/>
            <person name="Martin F."/>
            <person name="Silar P."/>
            <person name="Natvig D.O."/>
            <person name="Lalanne C."/>
            <person name="Gautier V."/>
            <person name="Ament-Velasquez S.L."/>
            <person name="Kruys A."/>
            <person name="Hutchinson M.I."/>
            <person name="Powell A.J."/>
            <person name="Barry K."/>
            <person name="Miller A.N."/>
            <person name="Grigoriev I.V."/>
            <person name="Debuchy R."/>
            <person name="Gladieux P."/>
            <person name="Hiltunen Thoren M."/>
            <person name="Johannesson H."/>
        </authorList>
    </citation>
    <scope>NUCLEOTIDE SEQUENCE</scope>
    <source>
        <strain evidence="2">CBS 232.78</strain>
    </source>
</reference>
<dbReference type="Proteomes" id="UP001285441">
    <property type="component" value="Unassembled WGS sequence"/>
</dbReference>
<dbReference type="PANTHER" id="PTHR28092">
    <property type="entry name" value="FACTOR-INDUCED GENE 1 PROTEIN"/>
    <property type="match status" value="1"/>
</dbReference>
<evidence type="ECO:0000313" key="2">
    <source>
        <dbReference type="EMBL" id="KAK3377613.1"/>
    </source>
</evidence>
<gene>
    <name evidence="2" type="ORF">B0H63DRAFT_221247</name>
</gene>
<feature type="transmembrane region" description="Helical" evidence="1">
    <location>
        <begin position="234"/>
        <end position="254"/>
    </location>
</feature>
<protein>
    <submittedName>
        <fullName evidence="2">Ca2+ regulator and membrane fusion protein Fig1-domain-containing protein</fullName>
    </submittedName>
</protein>
<evidence type="ECO:0000256" key="1">
    <source>
        <dbReference type="SAM" id="Phobius"/>
    </source>
</evidence>
<feature type="transmembrane region" description="Helical" evidence="1">
    <location>
        <begin position="184"/>
        <end position="214"/>
    </location>
</feature>
<feature type="transmembrane region" description="Helical" evidence="1">
    <location>
        <begin position="21"/>
        <end position="43"/>
    </location>
</feature>
<keyword evidence="1" id="KW-1133">Transmembrane helix</keyword>
<dbReference type="PANTHER" id="PTHR28092:SF1">
    <property type="entry name" value="FACTOR-INDUCED GENE 1 PROTEIN"/>
    <property type="match status" value="1"/>
</dbReference>
<dbReference type="EMBL" id="JAULSW010000006">
    <property type="protein sequence ID" value="KAK3377613.1"/>
    <property type="molecule type" value="Genomic_DNA"/>
</dbReference>
<feature type="transmembrane region" description="Helical" evidence="1">
    <location>
        <begin position="141"/>
        <end position="163"/>
    </location>
</feature>
<dbReference type="GO" id="GO:0016020">
    <property type="term" value="C:membrane"/>
    <property type="evidence" value="ECO:0007669"/>
    <property type="project" value="InterPro"/>
</dbReference>
<dbReference type="GO" id="GO:0000747">
    <property type="term" value="P:conjugation with cellular fusion"/>
    <property type="evidence" value="ECO:0007669"/>
    <property type="project" value="TreeGrafter"/>
</dbReference>
<evidence type="ECO:0000313" key="3">
    <source>
        <dbReference type="Proteomes" id="UP001285441"/>
    </source>
</evidence>
<keyword evidence="1" id="KW-0472">Membrane</keyword>
<organism evidence="2 3">
    <name type="scientific">Podospora didyma</name>
    <dbReference type="NCBI Taxonomy" id="330526"/>
    <lineage>
        <taxon>Eukaryota</taxon>
        <taxon>Fungi</taxon>
        <taxon>Dikarya</taxon>
        <taxon>Ascomycota</taxon>
        <taxon>Pezizomycotina</taxon>
        <taxon>Sordariomycetes</taxon>
        <taxon>Sordariomycetidae</taxon>
        <taxon>Sordariales</taxon>
        <taxon>Podosporaceae</taxon>
        <taxon>Podospora</taxon>
    </lineage>
</organism>
<accession>A0AAE0KJF4</accession>
<dbReference type="AlphaFoldDB" id="A0AAE0KJF4"/>